<feature type="transmembrane region" description="Helical" evidence="1">
    <location>
        <begin position="152"/>
        <end position="174"/>
    </location>
</feature>
<accession>A0ABS2RL39</accession>
<keyword evidence="1" id="KW-1133">Transmembrane helix</keyword>
<evidence type="ECO:0000313" key="3">
    <source>
        <dbReference type="Proteomes" id="UP000704762"/>
    </source>
</evidence>
<feature type="transmembrane region" description="Helical" evidence="1">
    <location>
        <begin position="181"/>
        <end position="203"/>
    </location>
</feature>
<sequence length="252" mass="26319">MLVEWLKLRRSRLVWVTAALLVVGVPAMASGFLSAARFGSPGSPTVLKISTMVVGEGWAAYLGVLGQIMSVAMPLGAGIVTSWCFGREFIDRTVSSLFAMPTSRATVAVAKCAVVTGWACGVGVASVVVGCLLGPVAGIWTPDRLMFDAAGKVLLVSLGSAMLTLPLAFVASVARGYLPAIAVLILIVVLTQIVTVIGVGRWFPYAAVSLWAGMGGEGAAAEIHLRHLALVPVTGLAGVAVTTWWWRRMQVV</sequence>
<evidence type="ECO:0000256" key="1">
    <source>
        <dbReference type="SAM" id="Phobius"/>
    </source>
</evidence>
<dbReference type="PANTHER" id="PTHR37305">
    <property type="entry name" value="INTEGRAL MEMBRANE PROTEIN-RELATED"/>
    <property type="match status" value="1"/>
</dbReference>
<keyword evidence="1" id="KW-0472">Membrane</keyword>
<organism evidence="2 3">
    <name type="scientific">Microlunatus panaciterrae</name>
    <dbReference type="NCBI Taxonomy" id="400768"/>
    <lineage>
        <taxon>Bacteria</taxon>
        <taxon>Bacillati</taxon>
        <taxon>Actinomycetota</taxon>
        <taxon>Actinomycetes</taxon>
        <taxon>Propionibacteriales</taxon>
        <taxon>Propionibacteriaceae</taxon>
        <taxon>Microlunatus</taxon>
    </lineage>
</organism>
<evidence type="ECO:0000313" key="2">
    <source>
        <dbReference type="EMBL" id="MBM7799383.1"/>
    </source>
</evidence>
<feature type="transmembrane region" description="Helical" evidence="1">
    <location>
        <begin position="223"/>
        <end position="246"/>
    </location>
</feature>
<feature type="transmembrane region" description="Helical" evidence="1">
    <location>
        <begin position="59"/>
        <end position="86"/>
    </location>
</feature>
<gene>
    <name evidence="2" type="ORF">JOE57_002304</name>
</gene>
<name>A0ABS2RL39_9ACTN</name>
<reference evidence="2 3" key="1">
    <citation type="submission" date="2021-01" db="EMBL/GenBank/DDBJ databases">
        <title>Sequencing the genomes of 1000 actinobacteria strains.</title>
        <authorList>
            <person name="Klenk H.-P."/>
        </authorList>
    </citation>
    <scope>NUCLEOTIDE SEQUENCE [LARGE SCALE GENOMIC DNA]</scope>
    <source>
        <strain evidence="2 3">DSM 18662</strain>
    </source>
</reference>
<dbReference type="EMBL" id="JAFBCF010000001">
    <property type="protein sequence ID" value="MBM7799383.1"/>
    <property type="molecule type" value="Genomic_DNA"/>
</dbReference>
<dbReference type="Pfam" id="PF12730">
    <property type="entry name" value="ABC2_membrane_4"/>
    <property type="match status" value="1"/>
</dbReference>
<dbReference type="Proteomes" id="UP000704762">
    <property type="component" value="Unassembled WGS sequence"/>
</dbReference>
<keyword evidence="1" id="KW-0812">Transmembrane</keyword>
<comment type="caution">
    <text evidence="2">The sequence shown here is derived from an EMBL/GenBank/DDBJ whole genome shotgun (WGS) entry which is preliminary data.</text>
</comment>
<dbReference type="PANTHER" id="PTHR37305:SF1">
    <property type="entry name" value="MEMBRANE PROTEIN"/>
    <property type="match status" value="1"/>
</dbReference>
<protein>
    <submittedName>
        <fullName evidence="2">ABC-2 type transport system permease protein</fullName>
    </submittedName>
</protein>
<dbReference type="RefSeq" id="WP_204918099.1">
    <property type="nucleotide sequence ID" value="NZ_BAAAQP010000003.1"/>
</dbReference>
<feature type="transmembrane region" description="Helical" evidence="1">
    <location>
        <begin position="107"/>
        <end position="140"/>
    </location>
</feature>
<proteinExistence type="predicted"/>
<keyword evidence="3" id="KW-1185">Reference proteome</keyword>